<dbReference type="RefSeq" id="WP_219762921.1">
    <property type="nucleotide sequence ID" value="NZ_JAHYBZ010000003.1"/>
</dbReference>
<name>A0ABS7A7P6_9PROT</name>
<comment type="caution">
    <text evidence="1">The sequence shown here is derived from an EMBL/GenBank/DDBJ whole genome shotgun (WGS) entry which is preliminary data.</text>
</comment>
<evidence type="ECO:0000313" key="2">
    <source>
        <dbReference type="Proteomes" id="UP001196565"/>
    </source>
</evidence>
<dbReference type="PROSITE" id="PS51257">
    <property type="entry name" value="PROKAR_LIPOPROTEIN"/>
    <property type="match status" value="1"/>
</dbReference>
<accession>A0ABS7A7P6</accession>
<dbReference type="InterPro" id="IPR011727">
    <property type="entry name" value="CHP02117"/>
</dbReference>
<protein>
    <submittedName>
        <fullName evidence="1">DUF2459 domain-containing protein</fullName>
    </submittedName>
</protein>
<reference evidence="1 2" key="1">
    <citation type="submission" date="2021-07" db="EMBL/GenBank/DDBJ databases">
        <authorList>
            <person name="So Y."/>
        </authorList>
    </citation>
    <scope>NUCLEOTIDE SEQUENCE [LARGE SCALE GENOMIC DNA]</scope>
    <source>
        <strain evidence="1 2">HJA6</strain>
    </source>
</reference>
<proteinExistence type="predicted"/>
<sequence>MPSRRALLAAGLVGACTTPEPAPVPLSGESVTVSAESWHTDLCLAANTLSAGPLAPLVPAAPMADAFGLGFGLESWMRADRPGSAEALSALSGGPAVVSIRALAGPLPPGSEEAVTLRLPSGGQAAIAAFVADQLTEPLIVQPGGGWTLLRSRLRYSPDFTCNTWVLQALATAGLPVPAAGIRLRGVTMAALRRELLRQG</sequence>
<dbReference type="EMBL" id="JAHYBZ010000003">
    <property type="protein sequence ID" value="MBW6398320.1"/>
    <property type="molecule type" value="Genomic_DNA"/>
</dbReference>
<keyword evidence="2" id="KW-1185">Reference proteome</keyword>
<organism evidence="1 2">
    <name type="scientific">Roseomonas alba</name>
    <dbReference type="NCBI Taxonomy" id="2846776"/>
    <lineage>
        <taxon>Bacteria</taxon>
        <taxon>Pseudomonadati</taxon>
        <taxon>Pseudomonadota</taxon>
        <taxon>Alphaproteobacteria</taxon>
        <taxon>Acetobacterales</taxon>
        <taxon>Roseomonadaceae</taxon>
        <taxon>Roseomonas</taxon>
    </lineage>
</organism>
<dbReference type="Pfam" id="PF09601">
    <property type="entry name" value="DUF2459"/>
    <property type="match status" value="1"/>
</dbReference>
<evidence type="ECO:0000313" key="1">
    <source>
        <dbReference type="EMBL" id="MBW6398320.1"/>
    </source>
</evidence>
<gene>
    <name evidence="1" type="ORF">KPL78_10705</name>
</gene>
<dbReference type="Proteomes" id="UP001196565">
    <property type="component" value="Unassembled WGS sequence"/>
</dbReference>